<keyword evidence="3" id="KW-1185">Reference proteome</keyword>
<dbReference type="InParanoid" id="E9I743"/>
<protein>
    <submittedName>
        <fullName evidence="2">Uncharacterized protein</fullName>
    </submittedName>
</protein>
<sequence>MSRQIRAGPLSTSAASAKTHSSKLFLPKIRHFLSKSNSNDKEEKKYIEIEIKEEEDQIALNTEIEEEHKYDIETKRINYRLNSKKRTKNIIESLMKQSHAIPKKQESLSTSFRFNNVLLE</sequence>
<dbReference type="KEGG" id="dpx:DAPPUDRAFT_344855"/>
<feature type="compositionally biased region" description="Low complexity" evidence="1">
    <location>
        <begin position="11"/>
        <end position="20"/>
    </location>
</feature>
<proteinExistence type="predicted"/>
<accession>E9I743</accession>
<dbReference type="Proteomes" id="UP000000305">
    <property type="component" value="Unassembled WGS sequence"/>
</dbReference>
<organism evidence="2 3">
    <name type="scientific">Daphnia pulex</name>
    <name type="common">Water flea</name>
    <dbReference type="NCBI Taxonomy" id="6669"/>
    <lineage>
        <taxon>Eukaryota</taxon>
        <taxon>Metazoa</taxon>
        <taxon>Ecdysozoa</taxon>
        <taxon>Arthropoda</taxon>
        <taxon>Crustacea</taxon>
        <taxon>Branchiopoda</taxon>
        <taxon>Diplostraca</taxon>
        <taxon>Cladocera</taxon>
        <taxon>Anomopoda</taxon>
        <taxon>Daphniidae</taxon>
        <taxon>Daphnia</taxon>
    </lineage>
</organism>
<evidence type="ECO:0000313" key="2">
    <source>
        <dbReference type="EMBL" id="EFX60187.1"/>
    </source>
</evidence>
<gene>
    <name evidence="2" type="ORF">DAPPUDRAFT_344855</name>
</gene>
<reference evidence="2 3" key="1">
    <citation type="journal article" date="2011" name="Science">
        <title>The ecoresponsive genome of Daphnia pulex.</title>
        <authorList>
            <person name="Colbourne J.K."/>
            <person name="Pfrender M.E."/>
            <person name="Gilbert D."/>
            <person name="Thomas W.K."/>
            <person name="Tucker A."/>
            <person name="Oakley T.H."/>
            <person name="Tokishita S."/>
            <person name="Aerts A."/>
            <person name="Arnold G.J."/>
            <person name="Basu M.K."/>
            <person name="Bauer D.J."/>
            <person name="Caceres C.E."/>
            <person name="Carmel L."/>
            <person name="Casola C."/>
            <person name="Choi J.H."/>
            <person name="Detter J.C."/>
            <person name="Dong Q."/>
            <person name="Dusheyko S."/>
            <person name="Eads B.D."/>
            <person name="Frohlich T."/>
            <person name="Geiler-Samerotte K.A."/>
            <person name="Gerlach D."/>
            <person name="Hatcher P."/>
            <person name="Jogdeo S."/>
            <person name="Krijgsveld J."/>
            <person name="Kriventseva E.V."/>
            <person name="Kultz D."/>
            <person name="Laforsch C."/>
            <person name="Lindquist E."/>
            <person name="Lopez J."/>
            <person name="Manak J.R."/>
            <person name="Muller J."/>
            <person name="Pangilinan J."/>
            <person name="Patwardhan R.P."/>
            <person name="Pitluck S."/>
            <person name="Pritham E.J."/>
            <person name="Rechtsteiner A."/>
            <person name="Rho M."/>
            <person name="Rogozin I.B."/>
            <person name="Sakarya O."/>
            <person name="Salamov A."/>
            <person name="Schaack S."/>
            <person name="Shapiro H."/>
            <person name="Shiga Y."/>
            <person name="Skalitzky C."/>
            <person name="Smith Z."/>
            <person name="Souvorov A."/>
            <person name="Sung W."/>
            <person name="Tang Z."/>
            <person name="Tsuchiya D."/>
            <person name="Tu H."/>
            <person name="Vos H."/>
            <person name="Wang M."/>
            <person name="Wolf Y.I."/>
            <person name="Yamagata H."/>
            <person name="Yamada T."/>
            <person name="Ye Y."/>
            <person name="Shaw J.R."/>
            <person name="Andrews J."/>
            <person name="Crease T.J."/>
            <person name="Tang H."/>
            <person name="Lucas S.M."/>
            <person name="Robertson H.M."/>
            <person name="Bork P."/>
            <person name="Koonin E.V."/>
            <person name="Zdobnov E.M."/>
            <person name="Grigoriev I.V."/>
            <person name="Lynch M."/>
            <person name="Boore J.L."/>
        </authorList>
    </citation>
    <scope>NUCLEOTIDE SEQUENCE [LARGE SCALE GENOMIC DNA]</scope>
</reference>
<evidence type="ECO:0000313" key="3">
    <source>
        <dbReference type="Proteomes" id="UP000000305"/>
    </source>
</evidence>
<dbReference type="EMBL" id="GL736924">
    <property type="protein sequence ID" value="EFX60187.1"/>
    <property type="molecule type" value="Genomic_DNA"/>
</dbReference>
<dbReference type="AlphaFoldDB" id="E9I743"/>
<feature type="region of interest" description="Disordered" evidence="1">
    <location>
        <begin position="1"/>
        <end position="20"/>
    </location>
</feature>
<evidence type="ECO:0000256" key="1">
    <source>
        <dbReference type="SAM" id="MobiDB-lite"/>
    </source>
</evidence>
<dbReference type="HOGENOM" id="CLU_2051934_0_0_1"/>
<name>E9I743_DAPPU</name>